<dbReference type="SUPFAM" id="SSF55486">
    <property type="entry name" value="Metalloproteases ('zincins'), catalytic domain"/>
    <property type="match status" value="1"/>
</dbReference>
<name>A0ABR3RCV1_9PLEO</name>
<gene>
    <name evidence="2" type="primary">PRA1</name>
    <name evidence="2" type="ORF">SLS59_004960</name>
</gene>
<sequence>SSGPDLLNTCSHLCYIQGFILPITDTLIGPSLSTMARFTSLLLAGAAAVSASPLVPREATTVTVTAAAVAPTASAWDAGAVHDYPIHASCNSTQHAYIRNGLDETIAISRQARDHILRWGNSSQIYQKYFGNASTGEPIGWFTKIVDGDKSGVLFRCDDPDQNCATQDSKTSLYILLLHFC</sequence>
<feature type="non-terminal residue" evidence="2">
    <location>
        <position position="1"/>
    </location>
</feature>
<dbReference type="Pfam" id="PF13933">
    <property type="entry name" value="HRXXH"/>
    <property type="match status" value="1"/>
</dbReference>
<accession>A0ABR3RCV1</accession>
<reference evidence="2 3" key="1">
    <citation type="submission" date="2024-02" db="EMBL/GenBank/DDBJ databases">
        <title>De novo assembly and annotation of 12 fungi associated with fruit tree decline syndrome in Ontario, Canada.</title>
        <authorList>
            <person name="Sulman M."/>
            <person name="Ellouze W."/>
            <person name="Ilyukhin E."/>
        </authorList>
    </citation>
    <scope>NUCLEOTIDE SEQUENCE [LARGE SCALE GENOMIC DNA]</scope>
    <source>
        <strain evidence="2 3">M97-236</strain>
    </source>
</reference>
<dbReference type="Gene3D" id="3.40.390.10">
    <property type="entry name" value="Collagenase (Catalytic Domain)"/>
    <property type="match status" value="1"/>
</dbReference>
<dbReference type="InterPro" id="IPR039124">
    <property type="entry name" value="PRA1-like"/>
</dbReference>
<dbReference type="PANTHER" id="PTHR39399:SF1">
    <property type="entry name" value="PROTEIN ZPS1"/>
    <property type="match status" value="1"/>
</dbReference>
<organism evidence="2 3">
    <name type="scientific">Nothophoma quercina</name>
    <dbReference type="NCBI Taxonomy" id="749835"/>
    <lineage>
        <taxon>Eukaryota</taxon>
        <taxon>Fungi</taxon>
        <taxon>Dikarya</taxon>
        <taxon>Ascomycota</taxon>
        <taxon>Pezizomycotina</taxon>
        <taxon>Dothideomycetes</taxon>
        <taxon>Pleosporomycetidae</taxon>
        <taxon>Pleosporales</taxon>
        <taxon>Pleosporineae</taxon>
        <taxon>Didymellaceae</taxon>
        <taxon>Nothophoma</taxon>
    </lineage>
</organism>
<keyword evidence="3" id="KW-1185">Reference proteome</keyword>
<dbReference type="PANTHER" id="PTHR39399">
    <property type="entry name" value="PROTEIN ZPS1"/>
    <property type="match status" value="1"/>
</dbReference>
<evidence type="ECO:0000259" key="1">
    <source>
        <dbReference type="Pfam" id="PF13933"/>
    </source>
</evidence>
<dbReference type="Proteomes" id="UP001521222">
    <property type="component" value="Unassembled WGS sequence"/>
</dbReference>
<protein>
    <submittedName>
        <fullName evidence="2">Prenylated Rab acceptor protein 1</fullName>
    </submittedName>
</protein>
<dbReference type="InterPro" id="IPR029482">
    <property type="entry name" value="HRXXH"/>
</dbReference>
<evidence type="ECO:0000313" key="3">
    <source>
        <dbReference type="Proteomes" id="UP001521222"/>
    </source>
</evidence>
<evidence type="ECO:0000313" key="2">
    <source>
        <dbReference type="EMBL" id="KAL1602271.1"/>
    </source>
</evidence>
<proteinExistence type="predicted"/>
<dbReference type="EMBL" id="JAKIXB020000014">
    <property type="protein sequence ID" value="KAL1602271.1"/>
    <property type="molecule type" value="Genomic_DNA"/>
</dbReference>
<comment type="caution">
    <text evidence="2">The sequence shown here is derived from an EMBL/GenBank/DDBJ whole genome shotgun (WGS) entry which is preliminary data.</text>
</comment>
<dbReference type="InterPro" id="IPR024079">
    <property type="entry name" value="MetalloPept_cat_dom_sf"/>
</dbReference>
<feature type="domain" description="Putative peptidase" evidence="1">
    <location>
        <begin position="46"/>
        <end position="169"/>
    </location>
</feature>